<name>A0A7S8FG66_9BACT</name>
<dbReference type="PANTHER" id="PTHR30055">
    <property type="entry name" value="HTH-TYPE TRANSCRIPTIONAL REGULATOR RUTR"/>
    <property type="match status" value="1"/>
</dbReference>
<dbReference type="SUPFAM" id="SSF46689">
    <property type="entry name" value="Homeodomain-like"/>
    <property type="match status" value="1"/>
</dbReference>
<proteinExistence type="predicted"/>
<evidence type="ECO:0000256" key="3">
    <source>
        <dbReference type="ARBA" id="ARBA00023163"/>
    </source>
</evidence>
<dbReference type="Gene3D" id="1.10.10.60">
    <property type="entry name" value="Homeodomain-like"/>
    <property type="match status" value="1"/>
</dbReference>
<keyword evidence="5" id="KW-0175">Coiled coil</keyword>
<feature type="DNA-binding region" description="H-T-H motif" evidence="4">
    <location>
        <begin position="42"/>
        <end position="61"/>
    </location>
</feature>
<evidence type="ECO:0000256" key="1">
    <source>
        <dbReference type="ARBA" id="ARBA00023015"/>
    </source>
</evidence>
<feature type="domain" description="HTH tetR-type" evidence="6">
    <location>
        <begin position="19"/>
        <end position="79"/>
    </location>
</feature>
<sequence length="224" mass="25190">MNTLAQAEASLSRVERRKARTNRRLLEVARRLFSEKGIYWAKIEDITELADQGKGTFYKYFDSKEAIICALLREGLDTLLSKTEQAVQKVPTGPKILSAAIEARVDFFVNCPEYLLFFHQVRGLMQLQVGVANDLRAIYNAHLDRLTQLIKPAMKDDQPDSARDIARAMAAYTSGVLTYDVLFEGQESTGRRRRHFIDVLDRSLQPLLKAGNGSRSGTGNHSAN</sequence>
<evidence type="ECO:0000313" key="8">
    <source>
        <dbReference type="Proteomes" id="UP000593737"/>
    </source>
</evidence>
<dbReference type="InterPro" id="IPR001647">
    <property type="entry name" value="HTH_TetR"/>
</dbReference>
<dbReference type="AlphaFoldDB" id="A0A7S8FG66"/>
<dbReference type="GO" id="GO:0000976">
    <property type="term" value="F:transcription cis-regulatory region binding"/>
    <property type="evidence" value="ECO:0007669"/>
    <property type="project" value="TreeGrafter"/>
</dbReference>
<organism evidence="7 8">
    <name type="scientific">Candidatus Nitrospira kreftii</name>
    <dbReference type="NCBI Taxonomy" id="2652173"/>
    <lineage>
        <taxon>Bacteria</taxon>
        <taxon>Pseudomonadati</taxon>
        <taxon>Nitrospirota</taxon>
        <taxon>Nitrospiria</taxon>
        <taxon>Nitrospirales</taxon>
        <taxon>Nitrospiraceae</taxon>
        <taxon>Nitrospira</taxon>
    </lineage>
</organism>
<gene>
    <name evidence="7" type="ORF">Nkreftii_002988</name>
</gene>
<dbReference type="KEGG" id="nkf:Nkreftii_002988"/>
<evidence type="ECO:0000313" key="7">
    <source>
        <dbReference type="EMBL" id="QPD05214.1"/>
    </source>
</evidence>
<evidence type="ECO:0000259" key="6">
    <source>
        <dbReference type="PROSITE" id="PS50977"/>
    </source>
</evidence>
<dbReference type="PANTHER" id="PTHR30055:SF234">
    <property type="entry name" value="HTH-TYPE TRANSCRIPTIONAL REGULATOR BETI"/>
    <property type="match status" value="1"/>
</dbReference>
<reference evidence="7 8" key="1">
    <citation type="journal article" date="2020" name="ISME J.">
        <title>Enrichment and physiological characterization of a novel comammox Nitrospira indicates ammonium inhibition of complete nitrification.</title>
        <authorList>
            <person name="Sakoula D."/>
            <person name="Koch H."/>
            <person name="Frank J."/>
            <person name="Jetten M.S.M."/>
            <person name="van Kessel M.A.H.J."/>
            <person name="Lucker S."/>
        </authorList>
    </citation>
    <scope>NUCLEOTIDE SEQUENCE [LARGE SCALE GENOMIC DNA]</scope>
    <source>
        <strain evidence="7">Comreactor17</strain>
    </source>
</reference>
<dbReference type="PRINTS" id="PR00455">
    <property type="entry name" value="HTHTETR"/>
</dbReference>
<accession>A0A7S8FG66</accession>
<feature type="coiled-coil region" evidence="5">
    <location>
        <begin position="4"/>
        <end position="31"/>
    </location>
</feature>
<keyword evidence="3" id="KW-0804">Transcription</keyword>
<dbReference type="Gene3D" id="1.10.357.10">
    <property type="entry name" value="Tetracycline Repressor, domain 2"/>
    <property type="match status" value="1"/>
</dbReference>
<dbReference type="InterPro" id="IPR050109">
    <property type="entry name" value="HTH-type_TetR-like_transc_reg"/>
</dbReference>
<dbReference type="Pfam" id="PF00440">
    <property type="entry name" value="TetR_N"/>
    <property type="match status" value="1"/>
</dbReference>
<dbReference type="InterPro" id="IPR009057">
    <property type="entry name" value="Homeodomain-like_sf"/>
</dbReference>
<dbReference type="GO" id="GO:0003700">
    <property type="term" value="F:DNA-binding transcription factor activity"/>
    <property type="evidence" value="ECO:0007669"/>
    <property type="project" value="TreeGrafter"/>
</dbReference>
<evidence type="ECO:0000256" key="5">
    <source>
        <dbReference type="SAM" id="Coils"/>
    </source>
</evidence>
<keyword evidence="2 4" id="KW-0238">DNA-binding</keyword>
<dbReference type="EMBL" id="CP047423">
    <property type="protein sequence ID" value="QPD05214.1"/>
    <property type="molecule type" value="Genomic_DNA"/>
</dbReference>
<evidence type="ECO:0000256" key="4">
    <source>
        <dbReference type="PROSITE-ProRule" id="PRU00335"/>
    </source>
</evidence>
<dbReference type="PROSITE" id="PS50977">
    <property type="entry name" value="HTH_TETR_2"/>
    <property type="match status" value="1"/>
</dbReference>
<protein>
    <recommendedName>
        <fullName evidence="6">HTH tetR-type domain-containing protein</fullName>
    </recommendedName>
</protein>
<keyword evidence="1" id="KW-0805">Transcription regulation</keyword>
<dbReference type="Proteomes" id="UP000593737">
    <property type="component" value="Chromosome"/>
</dbReference>
<evidence type="ECO:0000256" key="2">
    <source>
        <dbReference type="ARBA" id="ARBA00023125"/>
    </source>
</evidence>